<evidence type="ECO:0000256" key="1">
    <source>
        <dbReference type="SAM" id="Phobius"/>
    </source>
</evidence>
<comment type="caution">
    <text evidence="2">The sequence shown here is derived from an EMBL/GenBank/DDBJ whole genome shotgun (WGS) entry which is preliminary data.</text>
</comment>
<evidence type="ECO:0000313" key="2">
    <source>
        <dbReference type="EMBL" id="KAG1897408.1"/>
    </source>
</evidence>
<keyword evidence="3" id="KW-1185">Reference proteome</keyword>
<dbReference type="AlphaFoldDB" id="A0AAD4E336"/>
<dbReference type="RefSeq" id="XP_041222984.1">
    <property type="nucleotide sequence ID" value="XM_041372165.1"/>
</dbReference>
<evidence type="ECO:0000313" key="3">
    <source>
        <dbReference type="Proteomes" id="UP001195769"/>
    </source>
</evidence>
<protein>
    <submittedName>
        <fullName evidence="2">Uncharacterized protein</fullName>
    </submittedName>
</protein>
<sequence length="136" mass="15969">MYHTRRYCFRIIRRTIIHTLMYPCRSQDEPIIIVSFHYITSSHKAQPRIMTNIFSFVLIILVLVHSRIICPQPLTTILQRTLYTLSNSSQRFKGPSSQPGVSFLMPLYLAFVFQSSGIDLRKYVLYNMIDDLDFTT</sequence>
<keyword evidence="1" id="KW-0472">Membrane</keyword>
<gene>
    <name evidence="2" type="ORF">F5891DRAFT_536989</name>
</gene>
<dbReference type="GeneID" id="64666463"/>
<reference evidence="2" key="1">
    <citation type="journal article" date="2020" name="New Phytol.">
        <title>Comparative genomics reveals dynamic genome evolution in host specialist ectomycorrhizal fungi.</title>
        <authorList>
            <person name="Lofgren L.A."/>
            <person name="Nguyen N.H."/>
            <person name="Vilgalys R."/>
            <person name="Ruytinx J."/>
            <person name="Liao H.L."/>
            <person name="Branco S."/>
            <person name="Kuo A."/>
            <person name="LaButti K."/>
            <person name="Lipzen A."/>
            <person name="Andreopoulos W."/>
            <person name="Pangilinan J."/>
            <person name="Riley R."/>
            <person name="Hundley H."/>
            <person name="Na H."/>
            <person name="Barry K."/>
            <person name="Grigoriev I.V."/>
            <person name="Stajich J.E."/>
            <person name="Kennedy P.G."/>
        </authorList>
    </citation>
    <scope>NUCLEOTIDE SEQUENCE</scope>
    <source>
        <strain evidence="2">FC203</strain>
    </source>
</reference>
<feature type="transmembrane region" description="Helical" evidence="1">
    <location>
        <begin position="49"/>
        <end position="69"/>
    </location>
</feature>
<organism evidence="2 3">
    <name type="scientific">Suillus fuscotomentosus</name>
    <dbReference type="NCBI Taxonomy" id="1912939"/>
    <lineage>
        <taxon>Eukaryota</taxon>
        <taxon>Fungi</taxon>
        <taxon>Dikarya</taxon>
        <taxon>Basidiomycota</taxon>
        <taxon>Agaricomycotina</taxon>
        <taxon>Agaricomycetes</taxon>
        <taxon>Agaricomycetidae</taxon>
        <taxon>Boletales</taxon>
        <taxon>Suillineae</taxon>
        <taxon>Suillaceae</taxon>
        <taxon>Suillus</taxon>
    </lineage>
</organism>
<keyword evidence="1" id="KW-0812">Transmembrane</keyword>
<name>A0AAD4E336_9AGAM</name>
<accession>A0AAD4E336</accession>
<proteinExistence type="predicted"/>
<keyword evidence="1" id="KW-1133">Transmembrane helix</keyword>
<dbReference type="EMBL" id="JABBWK010000047">
    <property type="protein sequence ID" value="KAG1897408.1"/>
    <property type="molecule type" value="Genomic_DNA"/>
</dbReference>
<dbReference type="Proteomes" id="UP001195769">
    <property type="component" value="Unassembled WGS sequence"/>
</dbReference>